<keyword evidence="4" id="KW-1185">Reference proteome</keyword>
<gene>
    <name evidence="3" type="ORF">BDP27DRAFT_1373178</name>
</gene>
<feature type="region of interest" description="Disordered" evidence="1">
    <location>
        <begin position="1"/>
        <end position="25"/>
    </location>
</feature>
<sequence>MRIGWGFSGGQAQDDSIQPNNGSIPLAQCEHHAGHPHNECNTTLLQKVATLVTVNLRLEDIDLKIEERMKVAAKARHLSDILDVLSAAFQCWGYARRAHLTIDLDVCPQQNVSNGLNKTNGHGFHVVNVGINMHSDPTTAPLNGCVNDTKLFRDYLRQDLSVPANQITLLLSLTGGELIAFPCKAPTQGNILNAIYDLYENSDIETDDSMTVYAGHGRSYPGAK</sequence>
<dbReference type="OrthoDB" id="10255174at2759"/>
<evidence type="ECO:0000259" key="2">
    <source>
        <dbReference type="Pfam" id="PF00656"/>
    </source>
</evidence>
<comment type="caution">
    <text evidence="3">The sequence shown here is derived from an EMBL/GenBank/DDBJ whole genome shotgun (WGS) entry which is preliminary data.</text>
</comment>
<dbReference type="Proteomes" id="UP000772434">
    <property type="component" value="Unassembled WGS sequence"/>
</dbReference>
<protein>
    <recommendedName>
        <fullName evidence="2">Peptidase C14 caspase domain-containing protein</fullName>
    </recommendedName>
</protein>
<name>A0A9P5P9L9_9AGAR</name>
<dbReference type="InterPro" id="IPR011600">
    <property type="entry name" value="Pept_C14_caspase"/>
</dbReference>
<proteinExistence type="predicted"/>
<evidence type="ECO:0000313" key="4">
    <source>
        <dbReference type="Proteomes" id="UP000772434"/>
    </source>
</evidence>
<dbReference type="Pfam" id="PF00656">
    <property type="entry name" value="Peptidase_C14"/>
    <property type="match status" value="1"/>
</dbReference>
<dbReference type="GO" id="GO:0006508">
    <property type="term" value="P:proteolysis"/>
    <property type="evidence" value="ECO:0007669"/>
    <property type="project" value="InterPro"/>
</dbReference>
<feature type="domain" description="Peptidase C14 caspase" evidence="2">
    <location>
        <begin position="138"/>
        <end position="222"/>
    </location>
</feature>
<dbReference type="GO" id="GO:0004197">
    <property type="term" value="F:cysteine-type endopeptidase activity"/>
    <property type="evidence" value="ECO:0007669"/>
    <property type="project" value="InterPro"/>
</dbReference>
<dbReference type="AlphaFoldDB" id="A0A9P5P9L9"/>
<evidence type="ECO:0000313" key="3">
    <source>
        <dbReference type="EMBL" id="KAF9056814.1"/>
    </source>
</evidence>
<reference evidence="3" key="1">
    <citation type="submission" date="2020-11" db="EMBL/GenBank/DDBJ databases">
        <authorList>
            <consortium name="DOE Joint Genome Institute"/>
            <person name="Ahrendt S."/>
            <person name="Riley R."/>
            <person name="Andreopoulos W."/>
            <person name="Labutti K."/>
            <person name="Pangilinan J."/>
            <person name="Ruiz-Duenas F.J."/>
            <person name="Barrasa J.M."/>
            <person name="Sanchez-Garcia M."/>
            <person name="Camarero S."/>
            <person name="Miyauchi S."/>
            <person name="Serrano A."/>
            <person name="Linde D."/>
            <person name="Babiker R."/>
            <person name="Drula E."/>
            <person name="Ayuso-Fernandez I."/>
            <person name="Pacheco R."/>
            <person name="Padilla G."/>
            <person name="Ferreira P."/>
            <person name="Barriuso J."/>
            <person name="Kellner H."/>
            <person name="Castanera R."/>
            <person name="Alfaro M."/>
            <person name="Ramirez L."/>
            <person name="Pisabarro A.G."/>
            <person name="Kuo A."/>
            <person name="Tritt A."/>
            <person name="Lipzen A."/>
            <person name="He G."/>
            <person name="Yan M."/>
            <person name="Ng V."/>
            <person name="Cullen D."/>
            <person name="Martin F."/>
            <person name="Rosso M.-N."/>
            <person name="Henrissat B."/>
            <person name="Hibbett D."/>
            <person name="Martinez A.T."/>
            <person name="Grigoriev I.V."/>
        </authorList>
    </citation>
    <scope>NUCLEOTIDE SEQUENCE</scope>
    <source>
        <strain evidence="3">AH 40177</strain>
    </source>
</reference>
<feature type="compositionally biased region" description="Polar residues" evidence="1">
    <location>
        <begin position="10"/>
        <end position="23"/>
    </location>
</feature>
<dbReference type="Gene3D" id="3.40.50.12660">
    <property type="match status" value="1"/>
</dbReference>
<dbReference type="EMBL" id="JADNRY010000429">
    <property type="protein sequence ID" value="KAF9056814.1"/>
    <property type="molecule type" value="Genomic_DNA"/>
</dbReference>
<evidence type="ECO:0000256" key="1">
    <source>
        <dbReference type="SAM" id="MobiDB-lite"/>
    </source>
</evidence>
<accession>A0A9P5P9L9</accession>
<organism evidence="3 4">
    <name type="scientific">Rhodocollybia butyracea</name>
    <dbReference type="NCBI Taxonomy" id="206335"/>
    <lineage>
        <taxon>Eukaryota</taxon>
        <taxon>Fungi</taxon>
        <taxon>Dikarya</taxon>
        <taxon>Basidiomycota</taxon>
        <taxon>Agaricomycotina</taxon>
        <taxon>Agaricomycetes</taxon>
        <taxon>Agaricomycetidae</taxon>
        <taxon>Agaricales</taxon>
        <taxon>Marasmiineae</taxon>
        <taxon>Omphalotaceae</taxon>
        <taxon>Rhodocollybia</taxon>
    </lineage>
</organism>